<feature type="compositionally biased region" description="Low complexity" evidence="6">
    <location>
        <begin position="294"/>
        <end position="306"/>
    </location>
</feature>
<feature type="transmembrane region" description="Helical" evidence="7">
    <location>
        <begin position="178"/>
        <end position="197"/>
    </location>
</feature>
<comment type="caution">
    <text evidence="8">The sequence shown here is derived from an EMBL/GenBank/DDBJ whole genome shotgun (WGS) entry which is preliminary data.</text>
</comment>
<dbReference type="STRING" id="252740.A0A423W3J0"/>
<dbReference type="PANTHER" id="PTHR28251:SF1">
    <property type="entry name" value="V-TYPE ATPASE ASSEMBLY FACTOR PKR1"/>
    <property type="match status" value="1"/>
</dbReference>
<feature type="transmembrane region" description="Helical" evidence="7">
    <location>
        <begin position="12"/>
        <end position="30"/>
    </location>
</feature>
<sequence>MRIFLERCTLTLVNIFLPPLSVMLVAGVGMDALMNTLLFLCGVIPGHVHGFYITWTYFSRKKKVRKGRYPGGPKPLIYSRRVINGDASDERVRQLWMAEQRTRDEEELTRRQGGRRVVRENTTDRPKHPTSRRDHNVQISTDGKIISGVSQTNNMSTLTKFVEDLWESIFTPGPTPSLLIATNVTFASLQVVLFALLLATYSIHFIILSCLSAGLWWAINWFARELQASHDLELKEKAKAARKTAQRAHTSSDSDTEVETFLTKTKTRGQPPGQAASSEVEVQKPGPAEVKQRASVQSQGSKSSASTEDEWDKVSEYETEKTK</sequence>
<dbReference type="InterPro" id="IPR000612">
    <property type="entry name" value="PMP3"/>
</dbReference>
<keyword evidence="4 7" id="KW-1133">Transmembrane helix</keyword>
<evidence type="ECO:0000313" key="8">
    <source>
        <dbReference type="EMBL" id="ROV97880.1"/>
    </source>
</evidence>
<keyword evidence="3 7" id="KW-0812">Transmembrane</keyword>
<feature type="region of interest" description="Disordered" evidence="6">
    <location>
        <begin position="243"/>
        <end position="323"/>
    </location>
</feature>
<gene>
    <name evidence="8" type="ORF">VSDG_04849</name>
</gene>
<dbReference type="AlphaFoldDB" id="A0A423W3J0"/>
<comment type="similarity">
    <text evidence="2">Belongs to the UPF0057 (PMP3) family.</text>
</comment>
<evidence type="ECO:0000256" key="2">
    <source>
        <dbReference type="ARBA" id="ARBA00009530"/>
    </source>
</evidence>
<dbReference type="PANTHER" id="PTHR28251">
    <property type="entry name" value="V-TYPE ATPASE ASSEMBLY FACTOR PKR1"/>
    <property type="match status" value="1"/>
</dbReference>
<feature type="region of interest" description="Disordered" evidence="6">
    <location>
        <begin position="103"/>
        <end position="135"/>
    </location>
</feature>
<keyword evidence="5 7" id="KW-0472">Membrane</keyword>
<evidence type="ECO:0000313" key="9">
    <source>
        <dbReference type="Proteomes" id="UP000284375"/>
    </source>
</evidence>
<dbReference type="Proteomes" id="UP000284375">
    <property type="component" value="Unassembled WGS sequence"/>
</dbReference>
<evidence type="ECO:0000256" key="3">
    <source>
        <dbReference type="ARBA" id="ARBA00022692"/>
    </source>
</evidence>
<reference evidence="8 9" key="1">
    <citation type="submission" date="2015-09" db="EMBL/GenBank/DDBJ databases">
        <title>Host preference determinants of Valsa canker pathogens revealed by comparative genomics.</title>
        <authorList>
            <person name="Yin Z."/>
            <person name="Huang L."/>
        </authorList>
    </citation>
    <scope>NUCLEOTIDE SEQUENCE [LARGE SCALE GENOMIC DNA]</scope>
    <source>
        <strain evidence="8 9">YSFL</strain>
    </source>
</reference>
<accession>A0A423W3J0</accession>
<feature type="transmembrane region" description="Helical" evidence="7">
    <location>
        <begin position="36"/>
        <end position="58"/>
    </location>
</feature>
<evidence type="ECO:0000256" key="4">
    <source>
        <dbReference type="ARBA" id="ARBA00022989"/>
    </source>
</evidence>
<evidence type="ECO:0000256" key="1">
    <source>
        <dbReference type="ARBA" id="ARBA00004370"/>
    </source>
</evidence>
<organism evidence="8 9">
    <name type="scientific">Cytospora chrysosperma</name>
    <name type="common">Cytospora canker fungus</name>
    <name type="synonym">Sphaeria chrysosperma</name>
    <dbReference type="NCBI Taxonomy" id="252740"/>
    <lineage>
        <taxon>Eukaryota</taxon>
        <taxon>Fungi</taxon>
        <taxon>Dikarya</taxon>
        <taxon>Ascomycota</taxon>
        <taxon>Pezizomycotina</taxon>
        <taxon>Sordariomycetes</taxon>
        <taxon>Sordariomycetidae</taxon>
        <taxon>Diaporthales</taxon>
        <taxon>Cytosporaceae</taxon>
        <taxon>Cytospora</taxon>
    </lineage>
</organism>
<dbReference type="GO" id="GO:0070072">
    <property type="term" value="P:vacuolar proton-transporting V-type ATPase complex assembly"/>
    <property type="evidence" value="ECO:0007669"/>
    <property type="project" value="InterPro"/>
</dbReference>
<proteinExistence type="inferred from homology"/>
<evidence type="ECO:0000256" key="7">
    <source>
        <dbReference type="SAM" id="Phobius"/>
    </source>
</evidence>
<protein>
    <submittedName>
        <fullName evidence="8">Uncharacterized protein</fullName>
    </submittedName>
</protein>
<dbReference type="InterPro" id="IPR013945">
    <property type="entry name" value="Pkr1"/>
</dbReference>
<keyword evidence="9" id="KW-1185">Reference proteome</keyword>
<dbReference type="OrthoDB" id="9626941at2759"/>
<dbReference type="GO" id="GO:0005789">
    <property type="term" value="C:endoplasmic reticulum membrane"/>
    <property type="evidence" value="ECO:0007669"/>
    <property type="project" value="TreeGrafter"/>
</dbReference>
<dbReference type="EMBL" id="LJZO01000015">
    <property type="protein sequence ID" value="ROV97880.1"/>
    <property type="molecule type" value="Genomic_DNA"/>
</dbReference>
<evidence type="ECO:0000256" key="5">
    <source>
        <dbReference type="ARBA" id="ARBA00023136"/>
    </source>
</evidence>
<feature type="compositionally biased region" description="Basic and acidic residues" evidence="6">
    <location>
        <begin position="117"/>
        <end position="135"/>
    </location>
</feature>
<name>A0A423W3J0_CYTCH</name>
<feature type="compositionally biased region" description="Basic and acidic residues" evidence="6">
    <location>
        <begin position="312"/>
        <end position="323"/>
    </location>
</feature>
<dbReference type="Pfam" id="PF08636">
    <property type="entry name" value="Pkr1"/>
    <property type="match status" value="1"/>
</dbReference>
<comment type="subcellular location">
    <subcellularLocation>
        <location evidence="1">Membrane</location>
    </subcellularLocation>
</comment>
<dbReference type="Pfam" id="PF01679">
    <property type="entry name" value="Pmp3"/>
    <property type="match status" value="1"/>
</dbReference>
<evidence type="ECO:0000256" key="6">
    <source>
        <dbReference type="SAM" id="MobiDB-lite"/>
    </source>
</evidence>